<dbReference type="RefSeq" id="WP_232232137.1">
    <property type="nucleotide sequence ID" value="NZ_HG964446.1"/>
</dbReference>
<accession>A0A024K4I1</accession>
<dbReference type="Proteomes" id="UP000028880">
    <property type="component" value="Unassembled WGS sequence"/>
</dbReference>
<keyword evidence="1" id="KW-0472">Membrane</keyword>
<feature type="transmembrane region" description="Helical" evidence="1">
    <location>
        <begin position="240"/>
        <end position="264"/>
    </location>
</feature>
<keyword evidence="1" id="KW-1133">Transmembrane helix</keyword>
<feature type="transmembrane region" description="Helical" evidence="1">
    <location>
        <begin position="101"/>
        <end position="120"/>
    </location>
</feature>
<keyword evidence="1" id="KW-0812">Transmembrane</keyword>
<dbReference type="InterPro" id="IPR030802">
    <property type="entry name" value="Permease_MalE"/>
</dbReference>
<evidence type="ECO:0000313" key="2">
    <source>
        <dbReference type="EMBL" id="CDO90408.1"/>
    </source>
</evidence>
<evidence type="ECO:0000256" key="1">
    <source>
        <dbReference type="SAM" id="Phobius"/>
    </source>
</evidence>
<dbReference type="GO" id="GO:0043190">
    <property type="term" value="C:ATP-binding cassette (ABC) transporter complex"/>
    <property type="evidence" value="ECO:0007669"/>
    <property type="project" value="InterPro"/>
</dbReference>
<sequence>MVSNAPLVGLAKKPLNKPVREVGSFIALTMDTLVQALRPPFFWREVIEQCWFIARVATFPAIAQSIAFNGMVVFLFGVATVSFGAGDVIGAASGLATVSQIGPVTTVFVLSGAAATAMCADLGSRTIREEIDAMRVLGIDPVHRLVVPRVTALLIAGNLINAVVVIAGLSADYMFAVYALNGNPGAFASSLTLLTNGPTVVVSFVKASVFGVLAGLIACYKGMSAGGGPQGVGNAVNETVVFTFMALLIANIIISVVTATQTLAT</sequence>
<organism evidence="2">
    <name type="scientific">Mycobacterium triplex</name>
    <dbReference type="NCBI Taxonomy" id="47839"/>
    <lineage>
        <taxon>Bacteria</taxon>
        <taxon>Bacillati</taxon>
        <taxon>Actinomycetota</taxon>
        <taxon>Actinomycetes</taxon>
        <taxon>Mycobacteriales</taxon>
        <taxon>Mycobacteriaceae</taxon>
        <taxon>Mycobacterium</taxon>
        <taxon>Mycobacterium simiae complex</taxon>
    </lineage>
</organism>
<gene>
    <name evidence="2" type="ORF">BN973_04801</name>
</gene>
<dbReference type="EMBL" id="HG964446">
    <property type="protein sequence ID" value="CDO90408.1"/>
    <property type="molecule type" value="Genomic_DNA"/>
</dbReference>
<dbReference type="PANTHER" id="PTHR30188">
    <property type="entry name" value="ABC TRANSPORTER PERMEASE PROTEIN-RELATED"/>
    <property type="match status" value="1"/>
</dbReference>
<reference evidence="2" key="1">
    <citation type="journal article" date="2014" name="Genome Announc.">
        <title>Draft Genome Sequence of Mycobacterium triplex DSM 44626.</title>
        <authorList>
            <person name="Sassi M."/>
            <person name="Croce O."/>
            <person name="Robert C."/>
            <person name="Raoult D."/>
            <person name="Drancourt M."/>
        </authorList>
    </citation>
    <scope>NUCLEOTIDE SEQUENCE [LARGE SCALE GENOMIC DNA]</scope>
    <source>
        <strain evidence="2">DSM 44626</strain>
    </source>
</reference>
<dbReference type="PANTHER" id="PTHR30188:SF4">
    <property type="entry name" value="PROTEIN TRIGALACTOSYLDIACYLGLYCEROL 1, CHLOROPLASTIC"/>
    <property type="match status" value="1"/>
</dbReference>
<feature type="transmembrane region" description="Helical" evidence="1">
    <location>
        <begin position="153"/>
        <end position="180"/>
    </location>
</feature>
<proteinExistence type="predicted"/>
<feature type="transmembrane region" description="Helical" evidence="1">
    <location>
        <begin position="72"/>
        <end position="95"/>
    </location>
</feature>
<dbReference type="HOGENOM" id="CLU_045686_2_0_11"/>
<dbReference type="eggNOG" id="COG0767">
    <property type="taxonomic scope" value="Bacteria"/>
</dbReference>
<dbReference type="STRING" id="47839.BN973_04801"/>
<protein>
    <submittedName>
        <fullName evidence="2">TrnB1 protein</fullName>
    </submittedName>
</protein>
<reference evidence="2" key="2">
    <citation type="submission" date="2014-04" db="EMBL/GenBank/DDBJ databases">
        <authorList>
            <person name="Xu Y.W."/>
            <person name="Yang Q."/>
        </authorList>
    </citation>
    <scope>NUCLEOTIDE SEQUENCE</scope>
    <source>
        <strain evidence="2">DSM 44626</strain>
    </source>
</reference>
<dbReference type="Pfam" id="PF02405">
    <property type="entry name" value="MlaE"/>
    <property type="match status" value="1"/>
</dbReference>
<feature type="transmembrane region" description="Helical" evidence="1">
    <location>
        <begin position="200"/>
        <end position="220"/>
    </location>
</feature>
<dbReference type="AlphaFoldDB" id="A0A024K4I1"/>
<name>A0A024K4I1_9MYCO</name>
<dbReference type="GO" id="GO:0005548">
    <property type="term" value="F:phospholipid transporter activity"/>
    <property type="evidence" value="ECO:0007669"/>
    <property type="project" value="TreeGrafter"/>
</dbReference>